<keyword evidence="1" id="KW-0614">Plasmid</keyword>
<dbReference type="HOGENOM" id="CLU_2860341_0_0_7"/>
<protein>
    <submittedName>
        <fullName evidence="1">Uncharacterized protein</fullName>
    </submittedName>
</protein>
<organism evidence="1 2">
    <name type="scientific">Desulforapulum autotrophicum (strain ATCC 43914 / DSM 3382 / VKM B-1955 / HRM2)</name>
    <name type="common">Desulfobacterium autotrophicum</name>
    <dbReference type="NCBI Taxonomy" id="177437"/>
    <lineage>
        <taxon>Bacteria</taxon>
        <taxon>Pseudomonadati</taxon>
        <taxon>Thermodesulfobacteriota</taxon>
        <taxon>Desulfobacteria</taxon>
        <taxon>Desulfobacterales</taxon>
        <taxon>Desulfobacteraceae</taxon>
        <taxon>Desulforapulum</taxon>
    </lineage>
</organism>
<dbReference type="Proteomes" id="UP000000442">
    <property type="component" value="Plasmid pHRM2a"/>
</dbReference>
<gene>
    <name evidence="1" type="ORF">HRM2_p00350</name>
</gene>
<dbReference type="KEGG" id="dat:HRM2_p00350"/>
<proteinExistence type="predicted"/>
<accession>C0QMN5</accession>
<evidence type="ECO:0000313" key="1">
    <source>
        <dbReference type="EMBL" id="ACN18029.1"/>
    </source>
</evidence>
<evidence type="ECO:0000313" key="2">
    <source>
        <dbReference type="Proteomes" id="UP000000442"/>
    </source>
</evidence>
<dbReference type="AlphaFoldDB" id="C0QMN5"/>
<name>C0QMN5_DESAH</name>
<reference evidence="1 2" key="1">
    <citation type="journal article" date="2009" name="Environ. Microbiol.">
        <title>Genome sequence of Desulfobacterium autotrophicum HRM2, a marine sulfate reducer oxidizing organic carbon completely to carbon dioxide.</title>
        <authorList>
            <person name="Strittmatter A.W."/>
            <person name="Liesegang H."/>
            <person name="Rabus R."/>
            <person name="Decker I."/>
            <person name="Amann J."/>
            <person name="Andres S."/>
            <person name="Henne A."/>
            <person name="Fricke W.F."/>
            <person name="Martinez-Arias R."/>
            <person name="Bartels D."/>
            <person name="Goesmann A."/>
            <person name="Krause L."/>
            <person name="Puehler A."/>
            <person name="Klenk H.P."/>
            <person name="Richter M."/>
            <person name="Schuler M."/>
            <person name="Gloeckner F.O."/>
            <person name="Meyerdierks A."/>
            <person name="Gottschalk G."/>
            <person name="Amann R."/>
        </authorList>
    </citation>
    <scope>NUCLEOTIDE SEQUENCE [LARGE SCALE GENOMIC DNA]</scope>
    <source>
        <strain evidence="2">ATCC 43914 / DSM 3382 / HRM2</strain>
        <plasmid evidence="2">Plasmid pHRM2a</plasmid>
    </source>
</reference>
<geneLocation type="plasmid" evidence="1 2">
    <name>pHRM2a</name>
</geneLocation>
<dbReference type="EMBL" id="CP001088">
    <property type="protein sequence ID" value="ACN18029.1"/>
    <property type="molecule type" value="Genomic_DNA"/>
</dbReference>
<keyword evidence="2" id="KW-1185">Reference proteome</keyword>
<sequence>MPAKKYYRIIQKKNKHTCSMWAKCVITPLFLGNCLKTEHDLKKCKVPVKIVGFSKITNYNFKFD</sequence>